<keyword evidence="1" id="KW-0472">Membrane</keyword>
<evidence type="ECO:0000256" key="1">
    <source>
        <dbReference type="SAM" id="Phobius"/>
    </source>
</evidence>
<dbReference type="Pfam" id="PF07811">
    <property type="entry name" value="TadE"/>
    <property type="match status" value="1"/>
</dbReference>
<sequence>MRKTEQGQSVTEFIIVMPLFFILLFGVFEFAYIYRAKATLNTATFEAARSGALHHARIAPMRDALAKGMTPLYMKGSAVNDKAVALVNMSKAYVTAKALAVAIDATPLGVKSVSVVSPTKAIFDRFKVKRKVALQHDARFIDREFIPNDNLLFRSAQSVKLNSAGKEIEMNLQDANLLKIKTSWCYNMKVPLLKNLINKAVSGLWGGIFTASAEQKTCNAIGLANGGVYIALTSQSTVRMQSHVILDAGNLN</sequence>
<organism evidence="3">
    <name type="scientific">Rheinheimera sp. BAL341</name>
    <dbReference type="NCBI Taxonomy" id="1708203"/>
    <lineage>
        <taxon>Bacteria</taxon>
        <taxon>Pseudomonadati</taxon>
        <taxon>Pseudomonadota</taxon>
        <taxon>Gammaproteobacteria</taxon>
        <taxon>Chromatiales</taxon>
        <taxon>Chromatiaceae</taxon>
        <taxon>Rheinheimera</taxon>
    </lineage>
</organism>
<keyword evidence="1" id="KW-1133">Transmembrane helix</keyword>
<accession>A0A486XJS4</accession>
<keyword evidence="1" id="KW-0812">Transmembrane</keyword>
<protein>
    <recommendedName>
        <fullName evidence="2">TadE-like domain-containing protein</fullName>
    </recommendedName>
</protein>
<dbReference type="EMBL" id="CAAJGR010000061">
    <property type="protein sequence ID" value="VHO02309.1"/>
    <property type="molecule type" value="Genomic_DNA"/>
</dbReference>
<reference evidence="3" key="1">
    <citation type="submission" date="2019-04" db="EMBL/GenBank/DDBJ databases">
        <authorList>
            <person name="Brambilla D."/>
        </authorList>
    </citation>
    <scope>NUCLEOTIDE SEQUENCE</scope>
    <source>
        <strain evidence="3">BAL1</strain>
    </source>
</reference>
<feature type="transmembrane region" description="Helical" evidence="1">
    <location>
        <begin position="12"/>
        <end position="34"/>
    </location>
</feature>
<evidence type="ECO:0000259" key="2">
    <source>
        <dbReference type="Pfam" id="PF07811"/>
    </source>
</evidence>
<gene>
    <name evidence="3" type="ORF">BAL341_723</name>
</gene>
<proteinExistence type="predicted"/>
<evidence type="ECO:0000313" key="3">
    <source>
        <dbReference type="EMBL" id="VHO02309.1"/>
    </source>
</evidence>
<name>A0A486XJS4_9GAMM</name>
<dbReference type="AlphaFoldDB" id="A0A486XJS4"/>
<dbReference type="InterPro" id="IPR012495">
    <property type="entry name" value="TadE-like_dom"/>
</dbReference>
<feature type="domain" description="TadE-like" evidence="2">
    <location>
        <begin position="7"/>
        <end position="49"/>
    </location>
</feature>